<dbReference type="Gene3D" id="3.90.79.10">
    <property type="entry name" value="Nucleoside Triphosphate Pyrophosphohydrolase"/>
    <property type="match status" value="1"/>
</dbReference>
<dbReference type="CDD" id="cd02883">
    <property type="entry name" value="NUDIX_Hydrolase"/>
    <property type="match status" value="1"/>
</dbReference>
<dbReference type="PRINTS" id="PR00502">
    <property type="entry name" value="NUDIXFAMILY"/>
</dbReference>
<dbReference type="PANTHER" id="PTHR43758">
    <property type="entry name" value="7,8-DIHYDRO-8-OXOGUANINE TRIPHOSPHATASE"/>
    <property type="match status" value="1"/>
</dbReference>
<comment type="cofactor">
    <cofactor evidence="1">
        <name>Mg(2+)</name>
        <dbReference type="ChEBI" id="CHEBI:18420"/>
    </cofactor>
</comment>
<feature type="transmembrane region" description="Helical" evidence="6">
    <location>
        <begin position="431"/>
        <end position="450"/>
    </location>
</feature>
<organism evidence="8 9">
    <name type="scientific">Vibrio ponticus</name>
    <dbReference type="NCBI Taxonomy" id="265668"/>
    <lineage>
        <taxon>Bacteria</taxon>
        <taxon>Pseudomonadati</taxon>
        <taxon>Pseudomonadota</taxon>
        <taxon>Gammaproteobacteria</taxon>
        <taxon>Vibrionales</taxon>
        <taxon>Vibrionaceae</taxon>
        <taxon>Vibrio</taxon>
    </lineage>
</organism>
<dbReference type="SUPFAM" id="SSF55811">
    <property type="entry name" value="Nudix"/>
    <property type="match status" value="1"/>
</dbReference>
<dbReference type="InterPro" id="IPR020084">
    <property type="entry name" value="NUDIX_hydrolase_CS"/>
</dbReference>
<feature type="transmembrane region" description="Helical" evidence="6">
    <location>
        <begin position="248"/>
        <end position="267"/>
    </location>
</feature>
<evidence type="ECO:0000313" key="9">
    <source>
        <dbReference type="Proteomes" id="UP000278792"/>
    </source>
</evidence>
<feature type="transmembrane region" description="Helical" evidence="6">
    <location>
        <begin position="457"/>
        <end position="475"/>
    </location>
</feature>
<comment type="similarity">
    <text evidence="2">Belongs to the Nudix hydrolase family.</text>
</comment>
<dbReference type="InterPro" id="IPR015797">
    <property type="entry name" value="NUDIX_hydrolase-like_dom_sf"/>
</dbReference>
<gene>
    <name evidence="8" type="ORF">EGH82_13495</name>
</gene>
<protein>
    <submittedName>
        <fullName evidence="8">NUDIX domain-containing protein</fullName>
    </submittedName>
</protein>
<keyword evidence="5" id="KW-0460">Magnesium</keyword>
<name>A0A3N3DZ30_9VIBR</name>
<dbReference type="Proteomes" id="UP000278792">
    <property type="component" value="Unassembled WGS sequence"/>
</dbReference>
<feature type="transmembrane region" description="Helical" evidence="6">
    <location>
        <begin position="279"/>
        <end position="298"/>
    </location>
</feature>
<feature type="transmembrane region" description="Helical" evidence="6">
    <location>
        <begin position="405"/>
        <end position="425"/>
    </location>
</feature>
<dbReference type="PANTHER" id="PTHR43758:SF8">
    <property type="entry name" value="8-OXO-DGTP DIPHOSPHATASE YTKD-RELATED"/>
    <property type="match status" value="1"/>
</dbReference>
<dbReference type="AlphaFoldDB" id="A0A3N3DZ30"/>
<keyword evidence="4" id="KW-0378">Hydrolase</keyword>
<dbReference type="GO" id="GO:0046872">
    <property type="term" value="F:metal ion binding"/>
    <property type="evidence" value="ECO:0007669"/>
    <property type="project" value="UniProtKB-KW"/>
</dbReference>
<sequence length="518" mass="57628">MVLSRSLLRFGTLTNKLALFTMIQDLNIIFTGLENNFKRNRMDTILRNSLLSVFLLLTLFTGMPSFASDNFKGAVCLIRSDSHLVMVKEVLTDKWSLPAGTIEAGEPPQQAAQREVWEETGLVVSVGKELWRGESAIFFDCVSDSDLIAFAQQDKDGGYELPIWFAPDYGIEVARAHLIDAKTVLAEDYRYPDQWQSIVDGYLGATSQKVSFVESLAQAAPRFNQIELPWIAKLQSYLLYSNDPLVDMMSSLVLVGLWFTSPWWLLLLPLCYAQFGRDFTLKLMFTLAFGALVVQMGKLGFQLPRPFVYQPNLNLAELIGYGLPSLSLTLWTIAIAMISSQLDLRGWNRFYTCSVIGLLWLVVALFYSASTFLVDCIIGVLFGWLCAWHMSRLETTIGPQSNELFISKGVWIVLLFASSAIAFIWQTPALLGLALVVFATLICVLVLKLPKSISAKSAVLLSGCLAAITFGFAYLHSLVNSSNFDSLLVYVSLLPVLVIVSFVFIKITGVKITGEKKT</sequence>
<dbReference type="InterPro" id="IPR020476">
    <property type="entry name" value="Nudix_hydrolase"/>
</dbReference>
<evidence type="ECO:0000256" key="4">
    <source>
        <dbReference type="ARBA" id="ARBA00022801"/>
    </source>
</evidence>
<feature type="transmembrane region" description="Helical" evidence="6">
    <location>
        <begin position="487"/>
        <end position="507"/>
    </location>
</feature>
<dbReference type="PROSITE" id="PS00893">
    <property type="entry name" value="NUDIX_BOX"/>
    <property type="match status" value="1"/>
</dbReference>
<evidence type="ECO:0000313" key="8">
    <source>
        <dbReference type="EMBL" id="ROV59458.1"/>
    </source>
</evidence>
<evidence type="ECO:0000259" key="7">
    <source>
        <dbReference type="PROSITE" id="PS51462"/>
    </source>
</evidence>
<keyword evidence="3" id="KW-0479">Metal-binding</keyword>
<keyword evidence="6" id="KW-0472">Membrane</keyword>
<evidence type="ECO:0000256" key="3">
    <source>
        <dbReference type="ARBA" id="ARBA00022723"/>
    </source>
</evidence>
<dbReference type="PROSITE" id="PS51462">
    <property type="entry name" value="NUDIX"/>
    <property type="match status" value="1"/>
</dbReference>
<evidence type="ECO:0000256" key="1">
    <source>
        <dbReference type="ARBA" id="ARBA00001946"/>
    </source>
</evidence>
<evidence type="ECO:0000256" key="2">
    <source>
        <dbReference type="ARBA" id="ARBA00005582"/>
    </source>
</evidence>
<dbReference type="GO" id="GO:0016818">
    <property type="term" value="F:hydrolase activity, acting on acid anhydrides, in phosphorus-containing anhydrides"/>
    <property type="evidence" value="ECO:0007669"/>
    <property type="project" value="TreeGrafter"/>
</dbReference>
<feature type="transmembrane region" description="Helical" evidence="6">
    <location>
        <begin position="45"/>
        <end position="63"/>
    </location>
</feature>
<proteinExistence type="inferred from homology"/>
<comment type="caution">
    <text evidence="8">The sequence shown here is derived from an EMBL/GenBank/DDBJ whole genome shotgun (WGS) entry which is preliminary data.</text>
</comment>
<dbReference type="EMBL" id="RKIK01000040">
    <property type="protein sequence ID" value="ROV59458.1"/>
    <property type="molecule type" value="Genomic_DNA"/>
</dbReference>
<feature type="domain" description="Nudix hydrolase" evidence="7">
    <location>
        <begin position="69"/>
        <end position="202"/>
    </location>
</feature>
<evidence type="ECO:0000256" key="6">
    <source>
        <dbReference type="SAM" id="Phobius"/>
    </source>
</evidence>
<feature type="transmembrane region" description="Helical" evidence="6">
    <location>
        <begin position="372"/>
        <end position="393"/>
    </location>
</feature>
<reference evidence="8 9" key="1">
    <citation type="submission" date="2018-11" db="EMBL/GenBank/DDBJ databases">
        <title>Vibrio ponticus strain CAIM 1751 pathogenic for the snapper Lutjanus guttatus.</title>
        <authorList>
            <person name="Soto-Rodriguez S."/>
            <person name="Lozano-Olvera R."/>
            <person name="Gomez-Gil B."/>
        </authorList>
    </citation>
    <scope>NUCLEOTIDE SEQUENCE [LARGE SCALE GENOMIC DNA]</scope>
    <source>
        <strain evidence="8 9">CAIM 1751</strain>
    </source>
</reference>
<evidence type="ECO:0000256" key="5">
    <source>
        <dbReference type="ARBA" id="ARBA00022842"/>
    </source>
</evidence>
<feature type="transmembrane region" description="Helical" evidence="6">
    <location>
        <begin position="350"/>
        <end position="366"/>
    </location>
</feature>
<keyword evidence="6" id="KW-0812">Transmembrane</keyword>
<dbReference type="InterPro" id="IPR000086">
    <property type="entry name" value="NUDIX_hydrolase_dom"/>
</dbReference>
<dbReference type="GO" id="GO:0005737">
    <property type="term" value="C:cytoplasm"/>
    <property type="evidence" value="ECO:0007669"/>
    <property type="project" value="TreeGrafter"/>
</dbReference>
<keyword evidence="6" id="KW-1133">Transmembrane helix</keyword>
<accession>A0A3N3DZ30</accession>
<dbReference type="Pfam" id="PF00293">
    <property type="entry name" value="NUDIX"/>
    <property type="match status" value="1"/>
</dbReference>
<feature type="transmembrane region" description="Helical" evidence="6">
    <location>
        <begin position="318"/>
        <end position="338"/>
    </location>
</feature>